<dbReference type="PROSITE" id="PS51819">
    <property type="entry name" value="VOC"/>
    <property type="match status" value="1"/>
</dbReference>
<dbReference type="InterPro" id="IPR029068">
    <property type="entry name" value="Glyas_Bleomycin-R_OHBP_Dase"/>
</dbReference>
<dbReference type="EMBL" id="CADCTJ010000361">
    <property type="protein sequence ID" value="CAA9234318.1"/>
    <property type="molecule type" value="Genomic_DNA"/>
</dbReference>
<proteinExistence type="predicted"/>
<dbReference type="PANTHER" id="PTHR21366">
    <property type="entry name" value="GLYOXALASE FAMILY PROTEIN"/>
    <property type="match status" value="1"/>
</dbReference>
<organism evidence="2">
    <name type="scientific">uncultured Adhaeribacter sp</name>
    <dbReference type="NCBI Taxonomy" id="448109"/>
    <lineage>
        <taxon>Bacteria</taxon>
        <taxon>Pseudomonadati</taxon>
        <taxon>Bacteroidota</taxon>
        <taxon>Cytophagia</taxon>
        <taxon>Cytophagales</taxon>
        <taxon>Hymenobacteraceae</taxon>
        <taxon>Adhaeribacter</taxon>
        <taxon>environmental samples</taxon>
    </lineage>
</organism>
<dbReference type="AlphaFoldDB" id="A0A6J4HV63"/>
<evidence type="ECO:0000259" key="1">
    <source>
        <dbReference type="PROSITE" id="PS51819"/>
    </source>
</evidence>
<dbReference type="Pfam" id="PF00903">
    <property type="entry name" value="Glyoxalase"/>
    <property type="match status" value="1"/>
</dbReference>
<dbReference type="InterPro" id="IPR050383">
    <property type="entry name" value="GlyoxalaseI/FosfomycinResist"/>
</dbReference>
<dbReference type="InterPro" id="IPR004360">
    <property type="entry name" value="Glyas_Fos-R_dOase_dom"/>
</dbReference>
<dbReference type="PANTHER" id="PTHR21366:SF22">
    <property type="entry name" value="VOC DOMAIN-CONTAINING PROTEIN"/>
    <property type="match status" value="1"/>
</dbReference>
<feature type="domain" description="VOC" evidence="1">
    <location>
        <begin position="5"/>
        <end position="125"/>
    </location>
</feature>
<accession>A0A6J4HV63</accession>
<dbReference type="SUPFAM" id="SSF54593">
    <property type="entry name" value="Glyoxalase/Bleomycin resistance protein/Dihydroxybiphenyl dioxygenase"/>
    <property type="match status" value="1"/>
</dbReference>
<dbReference type="Gene3D" id="3.10.180.10">
    <property type="entry name" value="2,3-Dihydroxybiphenyl 1,2-Dioxygenase, domain 1"/>
    <property type="match status" value="1"/>
</dbReference>
<protein>
    <recommendedName>
        <fullName evidence="1">VOC domain-containing protein</fullName>
    </recommendedName>
</protein>
<sequence>MQFKKIQETCLYVSDLERSKAFYHEQLGLPVISEVPGRHIFLRAGESVLLCFIAEAARQSTEVPPHFGSGQLHLAFETSKAEYPAWKNKIQAAGIFIEHEHDWGRGYLSFYFRDPDQHCLEVVMTGMWD</sequence>
<dbReference type="InterPro" id="IPR037523">
    <property type="entry name" value="VOC_core"/>
</dbReference>
<evidence type="ECO:0000313" key="2">
    <source>
        <dbReference type="EMBL" id="CAA9234318.1"/>
    </source>
</evidence>
<reference evidence="2" key="1">
    <citation type="submission" date="2020-02" db="EMBL/GenBank/DDBJ databases">
        <authorList>
            <person name="Meier V. D."/>
        </authorList>
    </citation>
    <scope>NUCLEOTIDE SEQUENCE</scope>
    <source>
        <strain evidence="2">AVDCRST_MAG95</strain>
    </source>
</reference>
<gene>
    <name evidence="2" type="ORF">AVDCRST_MAG95-1141</name>
</gene>
<name>A0A6J4HV63_9BACT</name>